<accession>A0A098VMJ3</accession>
<dbReference type="RefSeq" id="XP_013236460.1">
    <property type="nucleotide sequence ID" value="XM_013381006.1"/>
</dbReference>
<dbReference type="Pfam" id="PF00620">
    <property type="entry name" value="RhoGAP"/>
    <property type="match status" value="1"/>
</dbReference>
<dbReference type="EMBL" id="JMKJ01000605">
    <property type="protein sequence ID" value="KGG50024.1"/>
    <property type="molecule type" value="Genomic_DNA"/>
</dbReference>
<name>A0A098VMJ3_9MICR</name>
<comment type="caution">
    <text evidence="2">The sequence shown here is derived from an EMBL/GenBank/DDBJ whole genome shotgun (WGS) entry which is preliminary data.</text>
</comment>
<keyword evidence="3" id="KW-1185">Reference proteome</keyword>
<feature type="domain" description="Rho-GAP" evidence="1">
    <location>
        <begin position="137"/>
        <end position="329"/>
    </location>
</feature>
<dbReference type="Gene3D" id="1.10.555.10">
    <property type="entry name" value="Rho GTPase activation protein"/>
    <property type="match status" value="1"/>
</dbReference>
<evidence type="ECO:0000259" key="1">
    <source>
        <dbReference type="PROSITE" id="PS50238"/>
    </source>
</evidence>
<dbReference type="SMART" id="SM00324">
    <property type="entry name" value="RhoGAP"/>
    <property type="match status" value="1"/>
</dbReference>
<dbReference type="PROSITE" id="PS50238">
    <property type="entry name" value="RHOGAP"/>
    <property type="match status" value="1"/>
</dbReference>
<evidence type="ECO:0000313" key="2">
    <source>
        <dbReference type="EMBL" id="KGG50024.1"/>
    </source>
</evidence>
<dbReference type="Proteomes" id="UP000029725">
    <property type="component" value="Unassembled WGS sequence"/>
</dbReference>
<organism evidence="2 3">
    <name type="scientific">Mitosporidium daphniae</name>
    <dbReference type="NCBI Taxonomy" id="1485682"/>
    <lineage>
        <taxon>Eukaryota</taxon>
        <taxon>Fungi</taxon>
        <taxon>Fungi incertae sedis</taxon>
        <taxon>Microsporidia</taxon>
        <taxon>Mitosporidium</taxon>
    </lineage>
</organism>
<dbReference type="GO" id="GO:0007165">
    <property type="term" value="P:signal transduction"/>
    <property type="evidence" value="ECO:0007669"/>
    <property type="project" value="InterPro"/>
</dbReference>
<protein>
    <recommendedName>
        <fullName evidence="1">Rho-GAP domain-containing protein</fullName>
    </recommendedName>
</protein>
<gene>
    <name evidence="2" type="ORF">DI09_93p100</name>
</gene>
<evidence type="ECO:0000313" key="3">
    <source>
        <dbReference type="Proteomes" id="UP000029725"/>
    </source>
</evidence>
<dbReference type="GeneID" id="25261088"/>
<dbReference type="AlphaFoldDB" id="A0A098VMJ3"/>
<dbReference type="InterPro" id="IPR000198">
    <property type="entry name" value="RhoGAP_dom"/>
</dbReference>
<proteinExistence type="predicted"/>
<dbReference type="SUPFAM" id="SSF48350">
    <property type="entry name" value="GTPase activation domain, GAP"/>
    <property type="match status" value="1"/>
</dbReference>
<dbReference type="InterPro" id="IPR008936">
    <property type="entry name" value="Rho_GTPase_activation_prot"/>
</dbReference>
<reference evidence="2 3" key="1">
    <citation type="submission" date="2014-04" db="EMBL/GenBank/DDBJ databases">
        <title>A new species of microsporidia sheds light on the evolution of extreme parasitism.</title>
        <authorList>
            <person name="Haag K.L."/>
            <person name="James T.Y."/>
            <person name="Larsson R."/>
            <person name="Schaer T.M."/>
            <person name="Refardt D."/>
            <person name="Pombert J.-F."/>
            <person name="Ebert D."/>
        </authorList>
    </citation>
    <scope>NUCLEOTIDE SEQUENCE [LARGE SCALE GENOMIC DNA]</scope>
    <source>
        <strain evidence="2 3">UGP3</strain>
        <tissue evidence="2">Spores</tissue>
    </source>
</reference>
<dbReference type="VEuPathDB" id="MicrosporidiaDB:DI09_93p100"/>
<dbReference type="HOGENOM" id="CLU_839595_0_0_1"/>
<sequence>MNLPVKVARRIFQKELEKLLSGESSVKSLSRKLETVESKFSSISPKVTIGPEEKNRLSDSVSSFGSIKSYKTTKSRISLFFGPKKEFELLKDKLSTLTLKHSEHYKKVNFEKESFVDKQFPALIKKMGNISEELSFLSLRELYSSIDISSQTHCSLLELCVVGIDLAPLVSRIINSIEQLGGLTTFNLYGTGKDLSCENVDEPILSNLSQLLKRALMDFYPRKIFIASFFDKIHSAMSNLTKQDNTFKMIKATIGDTVKLEYTLISTLFLHLHRVSRNSMTNGSSSLELALIFFPLLAEIQEEKNSAIKAGDPRIEVIQFIIEEAEKIFCN</sequence>